<keyword evidence="2 4" id="KW-0694">RNA-binding</keyword>
<dbReference type="SUPFAM" id="SSF55120">
    <property type="entry name" value="Pseudouridine synthase"/>
    <property type="match status" value="1"/>
</dbReference>
<dbReference type="SMART" id="SM00363">
    <property type="entry name" value="S4"/>
    <property type="match status" value="1"/>
</dbReference>
<dbReference type="InterPro" id="IPR002942">
    <property type="entry name" value="S4_RNA-bd"/>
</dbReference>
<reference evidence="9" key="1">
    <citation type="journal article" date="2022" name="Int. J. Syst. Evol. Microbiol.">
        <title>Anaeromyxobacter oryzae sp. nov., Anaeromyxobacter diazotrophicus sp. nov. and Anaeromyxobacter paludicola sp. nov., isolated from paddy soils.</title>
        <authorList>
            <person name="Itoh H."/>
            <person name="Xu Z."/>
            <person name="Mise K."/>
            <person name="Masuda Y."/>
            <person name="Ushijima N."/>
            <person name="Hayakawa C."/>
            <person name="Shiratori Y."/>
            <person name="Senoo K."/>
        </authorList>
    </citation>
    <scope>NUCLEOTIDE SEQUENCE [LARGE SCALE GENOMIC DNA]</scope>
    <source>
        <strain evidence="9">Red630</strain>
    </source>
</reference>
<dbReference type="Gene3D" id="3.30.70.580">
    <property type="entry name" value="Pseudouridine synthase I, catalytic domain, N-terminal subdomain"/>
    <property type="match status" value="1"/>
</dbReference>
<dbReference type="InterPro" id="IPR036986">
    <property type="entry name" value="S4_RNA-bd_sf"/>
</dbReference>
<evidence type="ECO:0000256" key="2">
    <source>
        <dbReference type="ARBA" id="ARBA00022884"/>
    </source>
</evidence>
<feature type="domain" description="RNA-binding S4" evidence="7">
    <location>
        <begin position="2"/>
        <end position="62"/>
    </location>
</feature>
<dbReference type="CDD" id="cd00165">
    <property type="entry name" value="S4"/>
    <property type="match status" value="1"/>
</dbReference>
<dbReference type="SUPFAM" id="SSF55174">
    <property type="entry name" value="Alpha-L RNA-binding motif"/>
    <property type="match status" value="1"/>
</dbReference>
<feature type="compositionally biased region" description="Basic residues" evidence="6">
    <location>
        <begin position="277"/>
        <end position="287"/>
    </location>
</feature>
<dbReference type="InterPro" id="IPR018496">
    <property type="entry name" value="PsdUridine_synth_RsuA/RluB_CS"/>
</dbReference>
<evidence type="ECO:0000256" key="3">
    <source>
        <dbReference type="ARBA" id="ARBA00023235"/>
    </source>
</evidence>
<dbReference type="CDD" id="cd02870">
    <property type="entry name" value="PseudoU_synth_RsuA_like"/>
    <property type="match status" value="1"/>
</dbReference>
<dbReference type="EC" id="5.4.99.-" evidence="5"/>
<keyword evidence="3 5" id="KW-0413">Isomerase</keyword>
<feature type="region of interest" description="Disordered" evidence="6">
    <location>
        <begin position="257"/>
        <end position="385"/>
    </location>
</feature>
<evidence type="ECO:0000256" key="1">
    <source>
        <dbReference type="ARBA" id="ARBA00008348"/>
    </source>
</evidence>
<dbReference type="PROSITE" id="PS01149">
    <property type="entry name" value="PSI_RSU"/>
    <property type="match status" value="1"/>
</dbReference>
<feature type="compositionally biased region" description="Polar residues" evidence="6">
    <location>
        <begin position="339"/>
        <end position="357"/>
    </location>
</feature>
<dbReference type="InterPro" id="IPR006145">
    <property type="entry name" value="PsdUridine_synth_RsuA/RluA"/>
</dbReference>
<dbReference type="RefSeq" id="WP_248344452.1">
    <property type="nucleotide sequence ID" value="NZ_AP025592.1"/>
</dbReference>
<dbReference type="Gene3D" id="3.10.290.10">
    <property type="entry name" value="RNA-binding S4 domain"/>
    <property type="match status" value="1"/>
</dbReference>
<organism evidence="8 9">
    <name type="scientific">Anaeromyxobacter paludicola</name>
    <dbReference type="NCBI Taxonomy" id="2918171"/>
    <lineage>
        <taxon>Bacteria</taxon>
        <taxon>Pseudomonadati</taxon>
        <taxon>Myxococcota</taxon>
        <taxon>Myxococcia</taxon>
        <taxon>Myxococcales</taxon>
        <taxon>Cystobacterineae</taxon>
        <taxon>Anaeromyxobacteraceae</taxon>
        <taxon>Anaeromyxobacter</taxon>
    </lineage>
</organism>
<dbReference type="Pfam" id="PF00849">
    <property type="entry name" value="PseudoU_synth_2"/>
    <property type="match status" value="1"/>
</dbReference>
<evidence type="ECO:0000313" key="8">
    <source>
        <dbReference type="EMBL" id="BDG07634.1"/>
    </source>
</evidence>
<sequence length="385" mass="41051">MERLQKYLANAGVASRRKAEEIIAEGRVKVNGAVVTEQGTKVDPETDVVLLDGKPVGARQGQRYLLLYKPPGCVTTMSDPQGRPTAASYLTGVKERVFPVGRLDYDAEGAVLFTTDGELANRLAHPRYGHRRVYLVKVKGDASAGAAPGSAAALAPRLEDSLARLREGVRLEDGPAKALSCEIHEKAEKNVWLRIEVGEGRYHLVKRLCEAVGLTVLRLFRPEFGGVSVQGLRSGHFRDLAPEELRAMRALVGLEGRGGEHDLSDIPEAREAPVKRPLPKAARRHGHGPPAPRGQEPKPRPEPLAAPSRQPPEVAARPGRPAPSGQRPGSGKPAAPGKASSSGKPTSSGRAFSSGNRPSAGKPFSPGKRPGSGKPSRLGKPPRSR</sequence>
<protein>
    <recommendedName>
        <fullName evidence="5">Pseudouridine synthase</fullName>
        <ecNumber evidence="5">5.4.99.-</ecNumber>
    </recommendedName>
</protein>
<evidence type="ECO:0000259" key="7">
    <source>
        <dbReference type="SMART" id="SM00363"/>
    </source>
</evidence>
<proteinExistence type="inferred from homology"/>
<dbReference type="InterPro" id="IPR020103">
    <property type="entry name" value="PsdUridine_synth_cat_dom_sf"/>
</dbReference>
<dbReference type="Proteomes" id="UP001162734">
    <property type="component" value="Chromosome"/>
</dbReference>
<dbReference type="InterPro" id="IPR042092">
    <property type="entry name" value="PsdUridine_s_RsuA/RluB/E/F_cat"/>
</dbReference>
<dbReference type="PROSITE" id="PS50889">
    <property type="entry name" value="S4"/>
    <property type="match status" value="1"/>
</dbReference>
<dbReference type="EMBL" id="AP025592">
    <property type="protein sequence ID" value="BDG07634.1"/>
    <property type="molecule type" value="Genomic_DNA"/>
</dbReference>
<dbReference type="PANTHER" id="PTHR47683">
    <property type="entry name" value="PSEUDOURIDINE SYNTHASE FAMILY PROTEIN-RELATED"/>
    <property type="match status" value="1"/>
</dbReference>
<dbReference type="NCBIfam" id="TIGR00093">
    <property type="entry name" value="pseudouridine synthase"/>
    <property type="match status" value="1"/>
</dbReference>
<dbReference type="InterPro" id="IPR020094">
    <property type="entry name" value="TruA/RsuA/RluB/E/F_N"/>
</dbReference>
<evidence type="ECO:0000313" key="9">
    <source>
        <dbReference type="Proteomes" id="UP001162734"/>
    </source>
</evidence>
<dbReference type="Pfam" id="PF01479">
    <property type="entry name" value="S4"/>
    <property type="match status" value="1"/>
</dbReference>
<comment type="similarity">
    <text evidence="1 5">Belongs to the pseudouridine synthase RsuA family.</text>
</comment>
<feature type="compositionally biased region" description="Basic and acidic residues" evidence="6">
    <location>
        <begin position="257"/>
        <end position="274"/>
    </location>
</feature>
<dbReference type="InterPro" id="IPR000748">
    <property type="entry name" value="PsdUridine_synth_RsuA/RluB/E/F"/>
</dbReference>
<dbReference type="PANTHER" id="PTHR47683:SF3">
    <property type="entry name" value="RIBOSOMAL LARGE SUBUNIT PSEUDOURIDINE SYNTHASE B"/>
    <property type="match status" value="1"/>
</dbReference>
<evidence type="ECO:0000256" key="5">
    <source>
        <dbReference type="RuleBase" id="RU003887"/>
    </source>
</evidence>
<keyword evidence="9" id="KW-1185">Reference proteome</keyword>
<dbReference type="InterPro" id="IPR050343">
    <property type="entry name" value="RsuA_PseudoU_synthase"/>
</dbReference>
<dbReference type="Gene3D" id="3.30.70.1560">
    <property type="entry name" value="Alpha-L RNA-binding motif"/>
    <property type="match status" value="1"/>
</dbReference>
<evidence type="ECO:0000256" key="6">
    <source>
        <dbReference type="SAM" id="MobiDB-lite"/>
    </source>
</evidence>
<evidence type="ECO:0000256" key="4">
    <source>
        <dbReference type="PROSITE-ProRule" id="PRU00182"/>
    </source>
</evidence>
<accession>A0ABN6N6K6</accession>
<name>A0ABN6N6K6_9BACT</name>
<gene>
    <name evidence="8" type="ORF">AMPC_07470</name>
</gene>